<dbReference type="NCBIfam" id="NF033902">
    <property type="entry name" value="iso_D2_wall_anc"/>
    <property type="match status" value="1"/>
</dbReference>
<evidence type="ECO:0000256" key="2">
    <source>
        <dbReference type="ARBA" id="ARBA00022525"/>
    </source>
</evidence>
<evidence type="ECO:0000256" key="5">
    <source>
        <dbReference type="SAM" id="Phobius"/>
    </source>
</evidence>
<dbReference type="Gene3D" id="2.60.40.740">
    <property type="match status" value="1"/>
</dbReference>
<keyword evidence="1" id="KW-0134">Cell wall</keyword>
<dbReference type="InterPro" id="IPR048052">
    <property type="entry name" value="FM1-like"/>
</dbReference>
<feature type="domain" description="Gram-positive cocci surface proteins LPxTG" evidence="7">
    <location>
        <begin position="510"/>
        <end position="548"/>
    </location>
</feature>
<dbReference type="NCBIfam" id="TIGR01167">
    <property type="entry name" value="LPXTG_anchor"/>
    <property type="match status" value="1"/>
</dbReference>
<sequence>MRKKISKLITMLFILATILGGGLSALAAPGAKPTKGDLTIHKHWAETANDIQGEGTGEKLNPGITNPAISGIQFDVYQLTPKGNPLAPATPPSDKDGWTYTRTNNELTVAKGAVEHKYDLTKKTSATTGGKTDTNGELKYTDLPAGYYYVEENLAASTGYQVQGTGNEDKKITSGAKPFIVAVPMTTADGTDWNDDVHVYPKNQGLNPEKKPEKPSVNVGDKVKWTITANVPAGFADYKQFVVTDELDKRLNYVGTPAHSVVVKGIDASSNLLVTLNNPADYTVAHTAATPADKEKIVITLTTAGIAKLAAATGIEKISIDFETTVNGNILNDGENKIENKADIDFENGSSETGKITTDPSEIHTGEIKINKSYSGGDTSINKSAQFQLAASEAAAKAGEYYRVILDATSTHIVDIVAPGETGFDTAKKWVAIPSHAIKSETLGLDGDTFYVESFEGLQTYTEDAGGTKTYNKYYLVETLAPDKYNLLDGPVEVTFENADTQHVETKAIENKRGFTLPNTGGAGTLLMVIGGIVLIGLAVLLTMNKKKAA</sequence>
<keyword evidence="5" id="KW-0812">Transmembrane</keyword>
<protein>
    <submittedName>
        <fullName evidence="9">Uncharacterized protein</fullName>
    </submittedName>
</protein>
<dbReference type="InterPro" id="IPR019931">
    <property type="entry name" value="LPXTG_anchor"/>
</dbReference>
<evidence type="ECO:0000259" key="8">
    <source>
        <dbReference type="Pfam" id="PF16555"/>
    </source>
</evidence>
<evidence type="ECO:0000313" key="10">
    <source>
        <dbReference type="Proteomes" id="UP000664357"/>
    </source>
</evidence>
<reference evidence="9 10" key="2">
    <citation type="submission" date="2024-02" db="EMBL/GenBank/DDBJ databases">
        <title>The Genome Sequence of Enterococcus sp. DIV0159.</title>
        <authorList>
            <person name="Earl A."/>
            <person name="Manson A."/>
            <person name="Gilmore M."/>
            <person name="Sanders J."/>
            <person name="Shea T."/>
            <person name="Howe W."/>
            <person name="Livny J."/>
            <person name="Cuomo C."/>
            <person name="Neafsey D."/>
            <person name="Birren B."/>
        </authorList>
    </citation>
    <scope>NUCLEOTIDE SEQUENCE [LARGE SCALE GENOMIC DNA]</scope>
    <source>
        <strain evidence="9 10">665A</strain>
    </source>
</reference>
<dbReference type="Pfam" id="PF16555">
    <property type="entry name" value="GramPos_pilinD1"/>
    <property type="match status" value="1"/>
</dbReference>
<reference evidence="9 10" key="1">
    <citation type="submission" date="2021-03" db="EMBL/GenBank/DDBJ databases">
        <authorList>
            <person name="Gilmore M.S."/>
            <person name="Schwartzman J."/>
            <person name="Van Tyne D."/>
            <person name="Martin M."/>
            <person name="Earl A.M."/>
            <person name="Manson A.L."/>
            <person name="Straub T."/>
            <person name="Salamzade R."/>
            <person name="Saavedra J."/>
            <person name="Lebreton F."/>
            <person name="Prichula J."/>
            <person name="Schaufler K."/>
            <person name="Gaca A."/>
            <person name="Sgardioli B."/>
            <person name="Wagenaar J."/>
            <person name="Strong T."/>
        </authorList>
    </citation>
    <scope>NUCLEOTIDE SEQUENCE [LARGE SCALE GENOMIC DNA]</scope>
    <source>
        <strain evidence="9 10">665A</strain>
    </source>
</reference>
<keyword evidence="4" id="KW-0572">Peptidoglycan-anchor</keyword>
<evidence type="ECO:0000256" key="1">
    <source>
        <dbReference type="ARBA" id="ARBA00022512"/>
    </source>
</evidence>
<accession>A0ABV0ESH5</accession>
<gene>
    <name evidence="9" type="ORF">JZO67_003570</name>
</gene>
<name>A0ABV0ESH5_9ENTE</name>
<feature type="signal peptide" evidence="6">
    <location>
        <begin position="1"/>
        <end position="27"/>
    </location>
</feature>
<keyword evidence="5" id="KW-0472">Membrane</keyword>
<keyword evidence="2" id="KW-0964">Secreted</keyword>
<proteinExistence type="predicted"/>
<keyword evidence="5" id="KW-1133">Transmembrane helix</keyword>
<dbReference type="InterPro" id="IPR032364">
    <property type="entry name" value="GramPos_pilinD1_N"/>
</dbReference>
<keyword evidence="3 6" id="KW-0732">Signal</keyword>
<feature type="domain" description="Gram-positive pilin subunit D1 N-terminal" evidence="8">
    <location>
        <begin position="34"/>
        <end position="204"/>
    </location>
</feature>
<evidence type="ECO:0000259" key="7">
    <source>
        <dbReference type="Pfam" id="PF00746"/>
    </source>
</evidence>
<dbReference type="RefSeq" id="WP_207703983.1">
    <property type="nucleotide sequence ID" value="NZ_JAFREL020000003.1"/>
</dbReference>
<dbReference type="InterPro" id="IPR026466">
    <property type="entry name" value="Fim_isopep_form_D2_dom"/>
</dbReference>
<dbReference type="InterPro" id="IPR013783">
    <property type="entry name" value="Ig-like_fold"/>
</dbReference>
<evidence type="ECO:0000256" key="4">
    <source>
        <dbReference type="ARBA" id="ARBA00023088"/>
    </source>
</evidence>
<comment type="caution">
    <text evidence="9">The sequence shown here is derived from an EMBL/GenBank/DDBJ whole genome shotgun (WGS) entry which is preliminary data.</text>
</comment>
<evidence type="ECO:0000256" key="3">
    <source>
        <dbReference type="ARBA" id="ARBA00022729"/>
    </source>
</evidence>
<organism evidence="9 10">
    <name type="scientific">Candidatus Enterococcus ferrettii</name>
    <dbReference type="NCBI Taxonomy" id="2815324"/>
    <lineage>
        <taxon>Bacteria</taxon>
        <taxon>Bacillati</taxon>
        <taxon>Bacillota</taxon>
        <taxon>Bacilli</taxon>
        <taxon>Lactobacillales</taxon>
        <taxon>Enterococcaceae</taxon>
        <taxon>Enterococcus</taxon>
    </lineage>
</organism>
<feature type="transmembrane region" description="Helical" evidence="5">
    <location>
        <begin position="521"/>
        <end position="544"/>
    </location>
</feature>
<dbReference type="Gene3D" id="2.60.40.10">
    <property type="entry name" value="Immunoglobulins"/>
    <property type="match status" value="2"/>
</dbReference>
<evidence type="ECO:0000256" key="6">
    <source>
        <dbReference type="SAM" id="SignalP"/>
    </source>
</evidence>
<dbReference type="NCBIfam" id="TIGR04226">
    <property type="entry name" value="RrgB_K2N_iso_D2"/>
    <property type="match status" value="1"/>
</dbReference>
<dbReference type="Proteomes" id="UP000664357">
    <property type="component" value="Unassembled WGS sequence"/>
</dbReference>
<feature type="chain" id="PRO_5046592400" evidence="6">
    <location>
        <begin position="28"/>
        <end position="550"/>
    </location>
</feature>
<dbReference type="EMBL" id="JAFREL020000003">
    <property type="protein sequence ID" value="MEO1771589.1"/>
    <property type="molecule type" value="Genomic_DNA"/>
</dbReference>
<keyword evidence="10" id="KW-1185">Reference proteome</keyword>
<dbReference type="Pfam" id="PF00746">
    <property type="entry name" value="Gram_pos_anchor"/>
    <property type="match status" value="1"/>
</dbReference>
<evidence type="ECO:0000313" key="9">
    <source>
        <dbReference type="EMBL" id="MEO1771589.1"/>
    </source>
</evidence>